<evidence type="ECO:0000259" key="5">
    <source>
        <dbReference type="Pfam" id="PF03446"/>
    </source>
</evidence>
<dbReference type="RefSeq" id="WP_312863230.1">
    <property type="nucleotide sequence ID" value="NZ_BAAAYY010000004.1"/>
</dbReference>
<evidence type="ECO:0000313" key="7">
    <source>
        <dbReference type="EMBL" id="NYE48480.1"/>
    </source>
</evidence>
<feature type="active site" evidence="4">
    <location>
        <position position="180"/>
    </location>
</feature>
<proteinExistence type="inferred from homology"/>
<dbReference type="InterPro" id="IPR002204">
    <property type="entry name" value="3-OH-isobutyrate_DH-rel_CS"/>
</dbReference>
<evidence type="ECO:0000256" key="2">
    <source>
        <dbReference type="ARBA" id="ARBA00023002"/>
    </source>
</evidence>
<dbReference type="InterPro" id="IPR006398">
    <property type="entry name" value="Tartro_sem_red"/>
</dbReference>
<dbReference type="Proteomes" id="UP000589036">
    <property type="component" value="Unassembled WGS sequence"/>
</dbReference>
<dbReference type="InterPro" id="IPR008927">
    <property type="entry name" value="6-PGluconate_DH-like_C_sf"/>
</dbReference>
<dbReference type="PIRSF" id="PIRSF000103">
    <property type="entry name" value="HIBADH"/>
    <property type="match status" value="1"/>
</dbReference>
<dbReference type="InterPro" id="IPR029154">
    <property type="entry name" value="HIBADH-like_NADP-bd"/>
</dbReference>
<dbReference type="NCBIfam" id="TIGR01505">
    <property type="entry name" value="tartro_sem_red"/>
    <property type="match status" value="1"/>
</dbReference>
<dbReference type="PANTHER" id="PTHR43060:SF15">
    <property type="entry name" value="3-HYDROXYISOBUTYRATE DEHYDROGENASE-LIKE 1, MITOCHONDRIAL-RELATED"/>
    <property type="match status" value="1"/>
</dbReference>
<evidence type="ECO:0000256" key="3">
    <source>
        <dbReference type="ARBA" id="ARBA00023027"/>
    </source>
</evidence>
<dbReference type="PANTHER" id="PTHR43060">
    <property type="entry name" value="3-HYDROXYISOBUTYRATE DEHYDROGENASE-LIKE 1, MITOCHONDRIAL-RELATED"/>
    <property type="match status" value="1"/>
</dbReference>
<name>A0A852U3F2_9ACTN</name>
<dbReference type="EMBL" id="JACCCC010000001">
    <property type="protein sequence ID" value="NYE48480.1"/>
    <property type="molecule type" value="Genomic_DNA"/>
</dbReference>
<keyword evidence="3" id="KW-0520">NAD</keyword>
<dbReference type="AlphaFoldDB" id="A0A852U3F2"/>
<dbReference type="Pfam" id="PF14833">
    <property type="entry name" value="NAD_binding_11"/>
    <property type="match status" value="1"/>
</dbReference>
<dbReference type="InterPro" id="IPR006115">
    <property type="entry name" value="6PGDH_NADP-bd"/>
</dbReference>
<dbReference type="GO" id="GO:0050661">
    <property type="term" value="F:NADP binding"/>
    <property type="evidence" value="ECO:0007669"/>
    <property type="project" value="InterPro"/>
</dbReference>
<dbReference type="InterPro" id="IPR036291">
    <property type="entry name" value="NAD(P)-bd_dom_sf"/>
</dbReference>
<gene>
    <name evidence="7" type="ORF">HDA32_003600</name>
</gene>
<dbReference type="GO" id="GO:0016054">
    <property type="term" value="P:organic acid catabolic process"/>
    <property type="evidence" value="ECO:0007669"/>
    <property type="project" value="UniProtKB-ARBA"/>
</dbReference>
<dbReference type="InterPro" id="IPR015815">
    <property type="entry name" value="HIBADH-related"/>
</dbReference>
<comment type="similarity">
    <text evidence="1">Belongs to the HIBADH-related family.</text>
</comment>
<organism evidence="7 8">
    <name type="scientific">Spinactinospora alkalitolerans</name>
    <dbReference type="NCBI Taxonomy" id="687207"/>
    <lineage>
        <taxon>Bacteria</taxon>
        <taxon>Bacillati</taxon>
        <taxon>Actinomycetota</taxon>
        <taxon>Actinomycetes</taxon>
        <taxon>Streptosporangiales</taxon>
        <taxon>Nocardiopsidaceae</taxon>
        <taxon>Spinactinospora</taxon>
    </lineage>
</organism>
<dbReference type="GO" id="GO:0046487">
    <property type="term" value="P:glyoxylate metabolic process"/>
    <property type="evidence" value="ECO:0007669"/>
    <property type="project" value="InterPro"/>
</dbReference>
<evidence type="ECO:0000313" key="8">
    <source>
        <dbReference type="Proteomes" id="UP000589036"/>
    </source>
</evidence>
<feature type="domain" description="6-phosphogluconate dehydrogenase NADP-binding" evidence="5">
    <location>
        <begin position="12"/>
        <end position="171"/>
    </location>
</feature>
<reference evidence="7 8" key="1">
    <citation type="submission" date="2020-07" db="EMBL/GenBank/DDBJ databases">
        <title>Sequencing the genomes of 1000 actinobacteria strains.</title>
        <authorList>
            <person name="Klenk H.-P."/>
        </authorList>
    </citation>
    <scope>NUCLEOTIDE SEQUENCE [LARGE SCALE GENOMIC DNA]</scope>
    <source>
        <strain evidence="7 8">CXB654</strain>
    </source>
</reference>
<evidence type="ECO:0000256" key="4">
    <source>
        <dbReference type="PIRSR" id="PIRSR000103-1"/>
    </source>
</evidence>
<sequence>MTAVEYRPGETKIGFVGLGLMGEPMARNLVSAGFDVTVHNRSREAVDRLATAGAKPAGSPAAAAAEADVVIVMLPDAPDVRTVVLSEDGIASTLREGGLLIDMSTISAGVTRELADTLAEQGVRMLDAPVSGGQQGAVDAALSIMVGGEESVFERARPIFAALGTRVTLIGGNGSGQVAKACNQVIVAGTIQAVAEALALARHSGVAPDRVREALLGGLAGSKILEVHGRRMLDGAFEPGFKTRLHDKDLGIALEAASEAGVPLPTTALVRQFFNALIASGDGDADHAALALVVERLAGAGGGRRTP</sequence>
<protein>
    <submittedName>
        <fullName evidence="7">2-hydroxy-3-oxopropionate reductase</fullName>
        <ecNumber evidence="7">1.1.1.60</ecNumber>
    </submittedName>
</protein>
<accession>A0A852U3F2</accession>
<evidence type="ECO:0000259" key="6">
    <source>
        <dbReference type="Pfam" id="PF14833"/>
    </source>
</evidence>
<feature type="domain" description="3-hydroxyisobutyrate dehydrogenase-like NAD-binding" evidence="6">
    <location>
        <begin position="174"/>
        <end position="291"/>
    </location>
</feature>
<keyword evidence="2 7" id="KW-0560">Oxidoreductase</keyword>
<dbReference type="PROSITE" id="PS00895">
    <property type="entry name" value="3_HYDROXYISOBUT_DH"/>
    <property type="match status" value="1"/>
</dbReference>
<comment type="caution">
    <text evidence="7">The sequence shown here is derived from an EMBL/GenBank/DDBJ whole genome shotgun (WGS) entry which is preliminary data.</text>
</comment>
<dbReference type="Gene3D" id="3.40.50.720">
    <property type="entry name" value="NAD(P)-binding Rossmann-like Domain"/>
    <property type="match status" value="1"/>
</dbReference>
<evidence type="ECO:0000256" key="1">
    <source>
        <dbReference type="ARBA" id="ARBA00009080"/>
    </source>
</evidence>
<dbReference type="GO" id="GO:0008679">
    <property type="term" value="F:2-hydroxy-3-oxopropionate reductase activity"/>
    <property type="evidence" value="ECO:0007669"/>
    <property type="project" value="UniProtKB-EC"/>
</dbReference>
<dbReference type="GO" id="GO:0051287">
    <property type="term" value="F:NAD binding"/>
    <property type="evidence" value="ECO:0007669"/>
    <property type="project" value="InterPro"/>
</dbReference>
<dbReference type="InterPro" id="IPR013328">
    <property type="entry name" value="6PGD_dom2"/>
</dbReference>
<dbReference type="EC" id="1.1.1.60" evidence="7"/>
<keyword evidence="8" id="KW-1185">Reference proteome</keyword>
<dbReference type="Pfam" id="PF03446">
    <property type="entry name" value="NAD_binding_2"/>
    <property type="match status" value="1"/>
</dbReference>
<dbReference type="SUPFAM" id="SSF51735">
    <property type="entry name" value="NAD(P)-binding Rossmann-fold domains"/>
    <property type="match status" value="1"/>
</dbReference>
<dbReference type="SUPFAM" id="SSF48179">
    <property type="entry name" value="6-phosphogluconate dehydrogenase C-terminal domain-like"/>
    <property type="match status" value="1"/>
</dbReference>
<dbReference type="Gene3D" id="1.10.1040.10">
    <property type="entry name" value="N-(1-d-carboxylethyl)-l-norvaline Dehydrogenase, domain 2"/>
    <property type="match status" value="1"/>
</dbReference>